<protein>
    <submittedName>
        <fullName evidence="7">Two-component response regulator ORR26</fullName>
    </submittedName>
</protein>
<accession>A0AAW2YCV7</accession>
<feature type="region of interest" description="Disordered" evidence="5">
    <location>
        <begin position="125"/>
        <end position="155"/>
    </location>
</feature>
<evidence type="ECO:0000256" key="1">
    <source>
        <dbReference type="ARBA" id="ARBA00023012"/>
    </source>
</evidence>
<evidence type="ECO:0000256" key="5">
    <source>
        <dbReference type="SAM" id="MobiDB-lite"/>
    </source>
</evidence>
<evidence type="ECO:0000256" key="4">
    <source>
        <dbReference type="PROSITE-ProRule" id="PRU00169"/>
    </source>
</evidence>
<keyword evidence="3" id="KW-0804">Transcription</keyword>
<organism evidence="7">
    <name type="scientific">Sesamum latifolium</name>
    <dbReference type="NCBI Taxonomy" id="2727402"/>
    <lineage>
        <taxon>Eukaryota</taxon>
        <taxon>Viridiplantae</taxon>
        <taxon>Streptophyta</taxon>
        <taxon>Embryophyta</taxon>
        <taxon>Tracheophyta</taxon>
        <taxon>Spermatophyta</taxon>
        <taxon>Magnoliopsida</taxon>
        <taxon>eudicotyledons</taxon>
        <taxon>Gunneridae</taxon>
        <taxon>Pentapetalae</taxon>
        <taxon>asterids</taxon>
        <taxon>lamiids</taxon>
        <taxon>Lamiales</taxon>
        <taxon>Pedaliaceae</taxon>
        <taxon>Sesamum</taxon>
    </lineage>
</organism>
<dbReference type="InterPro" id="IPR001789">
    <property type="entry name" value="Sig_transdc_resp-reg_receiver"/>
</dbReference>
<dbReference type="GO" id="GO:0000160">
    <property type="term" value="P:phosphorelay signal transduction system"/>
    <property type="evidence" value="ECO:0007669"/>
    <property type="project" value="UniProtKB-KW"/>
</dbReference>
<dbReference type="Gene3D" id="3.40.50.2300">
    <property type="match status" value="1"/>
</dbReference>
<dbReference type="AlphaFoldDB" id="A0AAW2YCV7"/>
<sequence length="449" mass="50364">MSQEKATAVPTRFRGLRVLLVDNDTASLLDMASKLEDYSYSATTTELATVALSILGERKDQFDLVMVDTNIPEMDFFKSSRVYSLSRIFLSYNVVEKAMSKGACFFLKKPISDKNLKNVWQHAYRKSTNENSRRRKREVKGNADQEAELQGAKPEGKGKVLEIVNDITLHEPESEQVGDSDHIENNVNNLVKGKRLITRSAGTCTKRSVPMGNDEPGEFKRKRTDRDEGNEITRTSMINASESTHRPLRYFQKHGVESSATELNRVTPQPVDHQRTQTMLKSNSSHKRGLFSATLSPHPGVGSLKNHSSFPGGLSDLHKQEGRSQEVDELQAFGDSSHFSTGFLKLLRETGYRNEPNLCEGLSIRSKFPSSMASPNQKPEFTTTNFGSSLCTLNERNDRKLDSLELNVQLSESGKSSPVVNNSHQQKSKEFVSKEENFTFKFGSLGRKE</sequence>
<proteinExistence type="predicted"/>
<dbReference type="InterPro" id="IPR011006">
    <property type="entry name" value="CheY-like_superfamily"/>
</dbReference>
<keyword evidence="2" id="KW-0805">Transcription regulation</keyword>
<name>A0AAW2YCV7_9LAMI</name>
<reference evidence="7" key="1">
    <citation type="submission" date="2020-06" db="EMBL/GenBank/DDBJ databases">
        <authorList>
            <person name="Li T."/>
            <person name="Hu X."/>
            <person name="Zhang T."/>
            <person name="Song X."/>
            <person name="Zhang H."/>
            <person name="Dai N."/>
            <person name="Sheng W."/>
            <person name="Hou X."/>
            <person name="Wei L."/>
        </authorList>
    </citation>
    <scope>NUCLEOTIDE SEQUENCE</scope>
    <source>
        <strain evidence="7">KEN1</strain>
        <tissue evidence="7">Leaf</tissue>
    </source>
</reference>
<feature type="domain" description="Response regulatory" evidence="6">
    <location>
        <begin position="17"/>
        <end position="124"/>
    </location>
</feature>
<dbReference type="PANTHER" id="PTHR43874:SF87">
    <property type="entry name" value="HTH MYB-TYPE DOMAIN-CONTAINING PROTEIN"/>
    <property type="match status" value="1"/>
</dbReference>
<dbReference type="SMART" id="SM00448">
    <property type="entry name" value="REC"/>
    <property type="match status" value="1"/>
</dbReference>
<keyword evidence="1" id="KW-0902">Two-component regulatory system</keyword>
<feature type="modified residue" description="4-aspartylphosphate" evidence="4">
    <location>
        <position position="68"/>
    </location>
</feature>
<evidence type="ECO:0000259" key="6">
    <source>
        <dbReference type="PROSITE" id="PS50110"/>
    </source>
</evidence>
<dbReference type="GO" id="GO:0009736">
    <property type="term" value="P:cytokinin-activated signaling pathway"/>
    <property type="evidence" value="ECO:0007669"/>
    <property type="project" value="InterPro"/>
</dbReference>
<feature type="region of interest" description="Disordered" evidence="5">
    <location>
        <begin position="205"/>
        <end position="228"/>
    </location>
</feature>
<evidence type="ECO:0000256" key="2">
    <source>
        <dbReference type="ARBA" id="ARBA00023015"/>
    </source>
</evidence>
<dbReference type="PANTHER" id="PTHR43874">
    <property type="entry name" value="TWO-COMPONENT RESPONSE REGULATOR"/>
    <property type="match status" value="1"/>
</dbReference>
<comment type="caution">
    <text evidence="7">The sequence shown here is derived from an EMBL/GenBank/DDBJ whole genome shotgun (WGS) entry which is preliminary data.</text>
</comment>
<dbReference type="SUPFAM" id="SSF52172">
    <property type="entry name" value="CheY-like"/>
    <property type="match status" value="1"/>
</dbReference>
<gene>
    <name evidence="7" type="ORF">Slati_0240700</name>
</gene>
<reference evidence="7" key="2">
    <citation type="journal article" date="2024" name="Plant">
        <title>Genomic evolution and insights into agronomic trait innovations of Sesamum species.</title>
        <authorList>
            <person name="Miao H."/>
            <person name="Wang L."/>
            <person name="Qu L."/>
            <person name="Liu H."/>
            <person name="Sun Y."/>
            <person name="Le M."/>
            <person name="Wang Q."/>
            <person name="Wei S."/>
            <person name="Zheng Y."/>
            <person name="Lin W."/>
            <person name="Duan Y."/>
            <person name="Cao H."/>
            <person name="Xiong S."/>
            <person name="Wang X."/>
            <person name="Wei L."/>
            <person name="Li C."/>
            <person name="Ma Q."/>
            <person name="Ju M."/>
            <person name="Zhao R."/>
            <person name="Li G."/>
            <person name="Mu C."/>
            <person name="Tian Q."/>
            <person name="Mei H."/>
            <person name="Zhang T."/>
            <person name="Gao T."/>
            <person name="Zhang H."/>
        </authorList>
    </citation>
    <scope>NUCLEOTIDE SEQUENCE</scope>
    <source>
        <strain evidence="7">KEN1</strain>
    </source>
</reference>
<keyword evidence="4" id="KW-0597">Phosphoprotein</keyword>
<evidence type="ECO:0000256" key="3">
    <source>
        <dbReference type="ARBA" id="ARBA00023163"/>
    </source>
</evidence>
<dbReference type="InterPro" id="IPR045279">
    <property type="entry name" value="ARR-like"/>
</dbReference>
<evidence type="ECO:0000313" key="7">
    <source>
        <dbReference type="EMBL" id="KAL0463531.1"/>
    </source>
</evidence>
<dbReference type="EMBL" id="JACGWN010000001">
    <property type="protein sequence ID" value="KAL0463531.1"/>
    <property type="molecule type" value="Genomic_DNA"/>
</dbReference>
<dbReference type="PROSITE" id="PS50110">
    <property type="entry name" value="RESPONSE_REGULATORY"/>
    <property type="match status" value="1"/>
</dbReference>